<dbReference type="CDD" id="cd07109">
    <property type="entry name" value="ALDH_AAS00426"/>
    <property type="match status" value="1"/>
</dbReference>
<dbReference type="InterPro" id="IPR016161">
    <property type="entry name" value="Ald_DH/histidinol_DH"/>
</dbReference>
<organism evidence="6 7">
    <name type="scientific">Rhodohalobacter mucosus</name>
    <dbReference type="NCBI Taxonomy" id="2079485"/>
    <lineage>
        <taxon>Bacteria</taxon>
        <taxon>Pseudomonadati</taxon>
        <taxon>Balneolota</taxon>
        <taxon>Balneolia</taxon>
        <taxon>Balneolales</taxon>
        <taxon>Balneolaceae</taxon>
        <taxon>Rhodohalobacter</taxon>
    </lineage>
</organism>
<dbReference type="OrthoDB" id="9762913at2"/>
<evidence type="ECO:0000256" key="3">
    <source>
        <dbReference type="PROSITE-ProRule" id="PRU10007"/>
    </source>
</evidence>
<dbReference type="GO" id="GO:0016620">
    <property type="term" value="F:oxidoreductase activity, acting on the aldehyde or oxo group of donors, NAD or NADP as acceptor"/>
    <property type="evidence" value="ECO:0007669"/>
    <property type="project" value="InterPro"/>
</dbReference>
<dbReference type="PANTHER" id="PTHR11699">
    <property type="entry name" value="ALDEHYDE DEHYDROGENASE-RELATED"/>
    <property type="match status" value="1"/>
</dbReference>
<dbReference type="InterPro" id="IPR015590">
    <property type="entry name" value="Aldehyde_DH_dom"/>
</dbReference>
<dbReference type="FunFam" id="3.40.605.10:FF:000007">
    <property type="entry name" value="NAD/NADP-dependent betaine aldehyde dehydrogenase"/>
    <property type="match status" value="1"/>
</dbReference>
<dbReference type="FunFam" id="3.40.309.10:FF:000012">
    <property type="entry name" value="Betaine aldehyde dehydrogenase"/>
    <property type="match status" value="1"/>
</dbReference>
<dbReference type="Gene3D" id="3.40.309.10">
    <property type="entry name" value="Aldehyde Dehydrogenase, Chain A, domain 2"/>
    <property type="match status" value="1"/>
</dbReference>
<evidence type="ECO:0000313" key="6">
    <source>
        <dbReference type="EMBL" id="PWN07891.1"/>
    </source>
</evidence>
<dbReference type="PROSITE" id="PS00687">
    <property type="entry name" value="ALDEHYDE_DEHYDR_GLU"/>
    <property type="match status" value="1"/>
</dbReference>
<evidence type="ECO:0000256" key="1">
    <source>
        <dbReference type="ARBA" id="ARBA00009986"/>
    </source>
</evidence>
<dbReference type="Gene3D" id="3.40.605.10">
    <property type="entry name" value="Aldehyde Dehydrogenase, Chain A, domain 1"/>
    <property type="match status" value="1"/>
</dbReference>
<dbReference type="InterPro" id="IPR016163">
    <property type="entry name" value="Ald_DH_C"/>
</dbReference>
<keyword evidence="2 4" id="KW-0560">Oxidoreductase</keyword>
<comment type="caution">
    <text evidence="6">The sequence shown here is derived from an EMBL/GenBank/DDBJ whole genome shotgun (WGS) entry which is preliminary data.</text>
</comment>
<name>A0A316TVN3_9BACT</name>
<feature type="active site" evidence="3">
    <location>
        <position position="248"/>
    </location>
</feature>
<dbReference type="EMBL" id="QGGB01000002">
    <property type="protein sequence ID" value="PWN07891.1"/>
    <property type="molecule type" value="Genomic_DNA"/>
</dbReference>
<keyword evidence="7" id="KW-1185">Reference proteome</keyword>
<dbReference type="SUPFAM" id="SSF53720">
    <property type="entry name" value="ALDH-like"/>
    <property type="match status" value="1"/>
</dbReference>
<proteinExistence type="inferred from homology"/>
<evidence type="ECO:0000256" key="2">
    <source>
        <dbReference type="ARBA" id="ARBA00023002"/>
    </source>
</evidence>
<dbReference type="InterPro" id="IPR016162">
    <property type="entry name" value="Ald_DH_N"/>
</dbReference>
<protein>
    <submittedName>
        <fullName evidence="6">Aldehyde dehydrogenase</fullName>
    </submittedName>
</protein>
<dbReference type="AlphaFoldDB" id="A0A316TVN3"/>
<evidence type="ECO:0000259" key="5">
    <source>
        <dbReference type="Pfam" id="PF00171"/>
    </source>
</evidence>
<reference evidence="6 7" key="1">
    <citation type="submission" date="2018-05" db="EMBL/GenBank/DDBJ databases">
        <title>Rhodohalobacter halophilus gen. nov., sp. nov., a moderately halophilic member of the family Balneolaceae.</title>
        <authorList>
            <person name="Liu Z.-W."/>
        </authorList>
    </citation>
    <scope>NUCLEOTIDE SEQUENCE [LARGE SCALE GENOMIC DNA]</scope>
    <source>
        <strain evidence="6 7">8A47</strain>
    </source>
</reference>
<feature type="domain" description="Aldehyde dehydrogenase" evidence="5">
    <location>
        <begin position="13"/>
        <end position="470"/>
    </location>
</feature>
<dbReference type="Proteomes" id="UP000245533">
    <property type="component" value="Unassembled WGS sequence"/>
</dbReference>
<evidence type="ECO:0000256" key="4">
    <source>
        <dbReference type="RuleBase" id="RU003345"/>
    </source>
</evidence>
<evidence type="ECO:0000313" key="7">
    <source>
        <dbReference type="Proteomes" id="UP000245533"/>
    </source>
</evidence>
<sequence>MKIKGKNFINGKWVEGSLGALDMINPSYDKKIGEIARSGHEDVEHAVRSAQTAFEGPWAETDAAERGKMLAKAAEILYRNTEELAELEAADTGKPITQARADAELSARYFEFYAGAADKLHGETIPFRNGYTVYTHRVPLGVTGHIIPWNYPLQMTGRTLGPSLAAGNTTVFKPAEDACLSVVRLFELIEGAGFPAGVLNLVTGKGEEAGDALARHPGIDHMAFTGSPRVGIEVMKHSAEHIRPTLLELGGKSPQVLFEDADMEAAMPVIVNAIIQNAGQTCSAGSRLVVQDTVHDAVVDELANRFRNLKVAPAESDPDVGPIINKKQLKRVEEFVENAKQEGARVMAQSALPKENGYYYPPTLLSHVSNDSSIAQNEVFGPVLTVIPFKDEREAIEIANNVEYGLVAAVWTRNFGRAHRVANAIKAGQVYVNGYGAGGGVELPFGGMKKSGFGREKGFEALFDVTAVKTTILNHG</sequence>
<comment type="similarity">
    <text evidence="1 4">Belongs to the aldehyde dehydrogenase family.</text>
</comment>
<gene>
    <name evidence="6" type="ORF">DDZ15_02460</name>
</gene>
<dbReference type="RefSeq" id="WP_109644474.1">
    <property type="nucleotide sequence ID" value="NZ_QGGB01000002.1"/>
</dbReference>
<accession>A0A316TVN3</accession>
<dbReference type="InterPro" id="IPR029510">
    <property type="entry name" value="Ald_DH_CS_GLU"/>
</dbReference>
<dbReference type="Pfam" id="PF00171">
    <property type="entry name" value="Aldedh"/>
    <property type="match status" value="1"/>
</dbReference>